<evidence type="ECO:0000256" key="1">
    <source>
        <dbReference type="SAM" id="MobiDB-lite"/>
    </source>
</evidence>
<evidence type="ECO:0000313" key="5">
    <source>
        <dbReference type="Proteomes" id="UP001501417"/>
    </source>
</evidence>
<gene>
    <name evidence="4" type="ORF">GCM10023161_15950</name>
</gene>
<keyword evidence="2" id="KW-1133">Transmembrane helix</keyword>
<dbReference type="CDD" id="cd08545">
    <property type="entry name" value="YcnI_like"/>
    <property type="match status" value="1"/>
</dbReference>
<dbReference type="Proteomes" id="UP001501417">
    <property type="component" value="Unassembled WGS sequence"/>
</dbReference>
<sequence>MGLPRISTRARRAASLPIVVAAALGLYLGSAAQLPAAWAHVHASSDNAVRGATAIVTFQVPNESNTGAVTTAVSVALPNVASARTENMPGWTTKLDRDAASGAVHSVTWTAAPGSGIGVDQFALFRISVKLPDAETASFPATQTYSDGTVVKWDQSPQPGGGEPEYPAPTLTLAAGPVASHGHPAPSAAPADQAAAPPRPRPADNTARLLGGAALVVAALGICLALIRRRA</sequence>
<feature type="region of interest" description="Disordered" evidence="1">
    <location>
        <begin position="150"/>
        <end position="205"/>
    </location>
</feature>
<evidence type="ECO:0000313" key="4">
    <source>
        <dbReference type="EMBL" id="GAA4538121.1"/>
    </source>
</evidence>
<accession>A0ABP8RGJ7</accession>
<feature type="domain" description="YncI copper-binding" evidence="3">
    <location>
        <begin position="40"/>
        <end position="173"/>
    </location>
</feature>
<dbReference type="InterPro" id="IPR038507">
    <property type="entry name" value="YcnI-like_sf"/>
</dbReference>
<protein>
    <submittedName>
        <fullName evidence="4">YcnI family protein</fullName>
    </submittedName>
</protein>
<comment type="caution">
    <text evidence="4">The sequence shown here is derived from an EMBL/GenBank/DDBJ whole genome shotgun (WGS) entry which is preliminary data.</text>
</comment>
<organism evidence="4 5">
    <name type="scientific">Mycobacterium paraffinicum</name>
    <dbReference type="NCBI Taxonomy" id="53378"/>
    <lineage>
        <taxon>Bacteria</taxon>
        <taxon>Bacillati</taxon>
        <taxon>Actinomycetota</taxon>
        <taxon>Actinomycetes</taxon>
        <taxon>Mycobacteriales</taxon>
        <taxon>Mycobacteriaceae</taxon>
        <taxon>Mycobacterium</taxon>
    </lineage>
</organism>
<feature type="compositionally biased region" description="Low complexity" evidence="1">
    <location>
        <begin position="177"/>
        <end position="196"/>
    </location>
</feature>
<dbReference type="EMBL" id="BAABGF010000017">
    <property type="protein sequence ID" value="GAA4538121.1"/>
    <property type="molecule type" value="Genomic_DNA"/>
</dbReference>
<dbReference type="InterPro" id="IPR012533">
    <property type="entry name" value="YcnI-copper_dom"/>
</dbReference>
<evidence type="ECO:0000256" key="2">
    <source>
        <dbReference type="SAM" id="Phobius"/>
    </source>
</evidence>
<proteinExistence type="predicted"/>
<dbReference type="Gene3D" id="2.60.40.2230">
    <property type="entry name" value="Uncharacterised protein YcnI-like PF07987, DUF1775"/>
    <property type="match status" value="1"/>
</dbReference>
<keyword evidence="2" id="KW-0812">Transmembrane</keyword>
<feature type="transmembrane region" description="Helical" evidence="2">
    <location>
        <begin position="209"/>
        <end position="227"/>
    </location>
</feature>
<keyword evidence="2" id="KW-0472">Membrane</keyword>
<reference evidence="5" key="1">
    <citation type="journal article" date="2019" name="Int. J. Syst. Evol. Microbiol.">
        <title>The Global Catalogue of Microorganisms (GCM) 10K type strain sequencing project: providing services to taxonomists for standard genome sequencing and annotation.</title>
        <authorList>
            <consortium name="The Broad Institute Genomics Platform"/>
            <consortium name="The Broad Institute Genome Sequencing Center for Infectious Disease"/>
            <person name="Wu L."/>
            <person name="Ma J."/>
        </authorList>
    </citation>
    <scope>NUCLEOTIDE SEQUENCE [LARGE SCALE GENOMIC DNA]</scope>
    <source>
        <strain evidence="5">JCM 17782</strain>
    </source>
</reference>
<keyword evidence="5" id="KW-1185">Reference proteome</keyword>
<evidence type="ECO:0000259" key="3">
    <source>
        <dbReference type="Pfam" id="PF07987"/>
    </source>
</evidence>
<name>A0ABP8RGJ7_9MYCO</name>
<dbReference type="Pfam" id="PF07987">
    <property type="entry name" value="DUF1775"/>
    <property type="match status" value="1"/>
</dbReference>